<dbReference type="AlphaFoldDB" id="A0A061GX85"/>
<protein>
    <submittedName>
        <fullName evidence="1">Uncharacterized protein</fullName>
    </submittedName>
</protein>
<dbReference type="EMBL" id="CM001887">
    <property type="protein sequence ID" value="EOY31684.1"/>
    <property type="molecule type" value="Genomic_DNA"/>
</dbReference>
<proteinExistence type="predicted"/>
<name>A0A061GX85_THECC</name>
<evidence type="ECO:0000313" key="1">
    <source>
        <dbReference type="EMBL" id="EOY31684.1"/>
    </source>
</evidence>
<dbReference type="HOGENOM" id="CLU_2727352_0_0_1"/>
<keyword evidence="2" id="KW-1185">Reference proteome</keyword>
<dbReference type="Proteomes" id="UP000026915">
    <property type="component" value="Chromosome 9"/>
</dbReference>
<sequence length="72" mass="8157">MQIKPPNQLSAFDHMLFYSRFFTFSSNLMSGSVQGLATDSDVVTSLNLVVASLREPNPYNFKLTFYEITMTP</sequence>
<organism evidence="1 2">
    <name type="scientific">Theobroma cacao</name>
    <name type="common">Cacao</name>
    <name type="synonym">Cocoa</name>
    <dbReference type="NCBI Taxonomy" id="3641"/>
    <lineage>
        <taxon>Eukaryota</taxon>
        <taxon>Viridiplantae</taxon>
        <taxon>Streptophyta</taxon>
        <taxon>Embryophyta</taxon>
        <taxon>Tracheophyta</taxon>
        <taxon>Spermatophyta</taxon>
        <taxon>Magnoliopsida</taxon>
        <taxon>eudicotyledons</taxon>
        <taxon>Gunneridae</taxon>
        <taxon>Pentapetalae</taxon>
        <taxon>rosids</taxon>
        <taxon>malvids</taxon>
        <taxon>Malvales</taxon>
        <taxon>Malvaceae</taxon>
        <taxon>Byttnerioideae</taxon>
        <taxon>Theobroma</taxon>
    </lineage>
</organism>
<dbReference type="InParanoid" id="A0A061GX85"/>
<dbReference type="Gramene" id="EOY31684">
    <property type="protein sequence ID" value="EOY31684"/>
    <property type="gene ID" value="TCM_038733"/>
</dbReference>
<reference evidence="1 2" key="1">
    <citation type="journal article" date="2013" name="Genome Biol.">
        <title>The genome sequence of the most widely cultivated cacao type and its use to identify candidate genes regulating pod color.</title>
        <authorList>
            <person name="Motamayor J.C."/>
            <person name="Mockaitis K."/>
            <person name="Schmutz J."/>
            <person name="Haiminen N."/>
            <person name="Iii D.L."/>
            <person name="Cornejo O."/>
            <person name="Findley S.D."/>
            <person name="Zheng P."/>
            <person name="Utro F."/>
            <person name="Royaert S."/>
            <person name="Saski C."/>
            <person name="Jenkins J."/>
            <person name="Podicheti R."/>
            <person name="Zhao M."/>
            <person name="Scheffler B.E."/>
            <person name="Stack J.C."/>
            <person name="Feltus F.A."/>
            <person name="Mustiga G.M."/>
            <person name="Amores F."/>
            <person name="Phillips W."/>
            <person name="Marelli J.P."/>
            <person name="May G.D."/>
            <person name="Shapiro H."/>
            <person name="Ma J."/>
            <person name="Bustamante C.D."/>
            <person name="Schnell R.J."/>
            <person name="Main D."/>
            <person name="Gilbert D."/>
            <person name="Parida L."/>
            <person name="Kuhn D.N."/>
        </authorList>
    </citation>
    <scope>NUCLEOTIDE SEQUENCE [LARGE SCALE GENOMIC DNA]</scope>
    <source>
        <strain evidence="2">cv. Matina 1-6</strain>
    </source>
</reference>
<gene>
    <name evidence="1" type="ORF">TCM_038733</name>
</gene>
<evidence type="ECO:0000313" key="2">
    <source>
        <dbReference type="Proteomes" id="UP000026915"/>
    </source>
</evidence>
<accession>A0A061GX85</accession>